<name>A0ABS7G7W7_9BACT</name>
<dbReference type="EMBL" id="JAICCF010000001">
    <property type="protein sequence ID" value="MBW8683757.1"/>
    <property type="molecule type" value="Genomic_DNA"/>
</dbReference>
<evidence type="ECO:0000313" key="2">
    <source>
        <dbReference type="Proteomes" id="UP000812961"/>
    </source>
</evidence>
<protein>
    <submittedName>
        <fullName evidence="1">Uncharacterized protein</fullName>
    </submittedName>
</protein>
<organism evidence="1 2">
    <name type="scientific">Chitinophaga rhizophila</name>
    <dbReference type="NCBI Taxonomy" id="2866212"/>
    <lineage>
        <taxon>Bacteria</taxon>
        <taxon>Pseudomonadati</taxon>
        <taxon>Bacteroidota</taxon>
        <taxon>Chitinophagia</taxon>
        <taxon>Chitinophagales</taxon>
        <taxon>Chitinophagaceae</taxon>
        <taxon>Chitinophaga</taxon>
    </lineage>
</organism>
<proteinExistence type="predicted"/>
<accession>A0ABS7G7W7</accession>
<sequence length="45" mass="4993">MPHLTRCAASFFRPGDVFDQLVEVSVEAWMSAGDTGSESENCEWV</sequence>
<comment type="caution">
    <text evidence="1">The sequence shown here is derived from an EMBL/GenBank/DDBJ whole genome shotgun (WGS) entry which is preliminary data.</text>
</comment>
<gene>
    <name evidence="1" type="ORF">K1Y79_05365</name>
</gene>
<dbReference type="RefSeq" id="WP_220248967.1">
    <property type="nucleotide sequence ID" value="NZ_JAICCF010000001.1"/>
</dbReference>
<dbReference type="Proteomes" id="UP000812961">
    <property type="component" value="Unassembled WGS sequence"/>
</dbReference>
<evidence type="ECO:0000313" key="1">
    <source>
        <dbReference type="EMBL" id="MBW8683757.1"/>
    </source>
</evidence>
<reference evidence="1 2" key="1">
    <citation type="submission" date="2021-08" db="EMBL/GenBank/DDBJ databases">
        <title>The genome sequence of Chitinophaga sp. B61.</title>
        <authorList>
            <person name="Zhang X."/>
        </authorList>
    </citation>
    <scope>NUCLEOTIDE SEQUENCE [LARGE SCALE GENOMIC DNA]</scope>
    <source>
        <strain evidence="1 2">B61</strain>
    </source>
</reference>
<keyword evidence="2" id="KW-1185">Reference proteome</keyword>